<dbReference type="InterPro" id="IPR016191">
    <property type="entry name" value="Ribonuclease/ribotoxin"/>
</dbReference>
<dbReference type="GO" id="GO:0016787">
    <property type="term" value="F:hydrolase activity"/>
    <property type="evidence" value="ECO:0007669"/>
    <property type="project" value="UniProtKB-KW"/>
</dbReference>
<dbReference type="GO" id="GO:0004521">
    <property type="term" value="F:RNA endonuclease activity"/>
    <property type="evidence" value="ECO:0007669"/>
    <property type="project" value="InterPro"/>
</dbReference>
<evidence type="ECO:0000256" key="2">
    <source>
        <dbReference type="ARBA" id="ARBA00022801"/>
    </source>
</evidence>
<evidence type="ECO:0000313" key="3">
    <source>
        <dbReference type="EMBL" id="TSE28936.1"/>
    </source>
</evidence>
<dbReference type="SUPFAM" id="SSF53933">
    <property type="entry name" value="Microbial ribonucleases"/>
    <property type="match status" value="1"/>
</dbReference>
<protein>
    <submittedName>
        <fullName evidence="3">Guanyl-specific ribonuclease St</fullName>
        <ecNumber evidence="3">3.1.27.3</ecNumber>
    </submittedName>
</protein>
<comment type="caution">
    <text evidence="3">The sequence shown here is derived from an EMBL/GenBank/DDBJ whole genome shotgun (WGS) entry which is preliminary data.</text>
</comment>
<keyword evidence="2 3" id="KW-0378">Hydrolase</keyword>
<dbReference type="EC" id="3.1.27.3" evidence="3"/>
<name>A0A554WZC5_9BURK</name>
<dbReference type="EMBL" id="VJOM01000043">
    <property type="protein sequence ID" value="TSE28936.1"/>
    <property type="molecule type" value="Genomic_DNA"/>
</dbReference>
<evidence type="ECO:0000256" key="1">
    <source>
        <dbReference type="ARBA" id="ARBA00022722"/>
    </source>
</evidence>
<accession>A0A554WZC5</accession>
<sequence length="149" mass="16513">MDRWCDGWRRRGSAGGVGRWLAAAVAWLLAGVLWGTPAAALARSDAPAADAVAMATVALAELPPEARTVWRRIHQGGPFPYDKDGTVFFNRERLLPPNKRGYYREYTVPTPGLTHRGARRIVCGGWQPTTPDACYYTADHYASFRRIVP</sequence>
<gene>
    <name evidence="3" type="ORF">Ttaiw_02463</name>
</gene>
<dbReference type="Proteomes" id="UP000317763">
    <property type="component" value="Unassembled WGS sequence"/>
</dbReference>
<organism evidence="3 4">
    <name type="scientific">Tepidimonas taiwanensis</name>
    <dbReference type="NCBI Taxonomy" id="307486"/>
    <lineage>
        <taxon>Bacteria</taxon>
        <taxon>Pseudomonadati</taxon>
        <taxon>Pseudomonadota</taxon>
        <taxon>Betaproteobacteria</taxon>
        <taxon>Burkholderiales</taxon>
        <taxon>Tepidimonas</taxon>
    </lineage>
</organism>
<keyword evidence="4" id="KW-1185">Reference proteome</keyword>
<evidence type="ECO:0000313" key="4">
    <source>
        <dbReference type="Proteomes" id="UP000317763"/>
    </source>
</evidence>
<keyword evidence="1" id="KW-0540">Nuclease</keyword>
<dbReference type="GO" id="GO:0003723">
    <property type="term" value="F:RNA binding"/>
    <property type="evidence" value="ECO:0007669"/>
    <property type="project" value="InterPro"/>
</dbReference>
<proteinExistence type="predicted"/>
<reference evidence="3 4" key="1">
    <citation type="submission" date="2019-07" db="EMBL/GenBank/DDBJ databases">
        <title>Tepidimonas taiwanensis I1-1 draft genome.</title>
        <authorList>
            <person name="Da Costa M.S."/>
            <person name="Froufe H.J.C."/>
            <person name="Egas C."/>
            <person name="Albuquerque L."/>
        </authorList>
    </citation>
    <scope>NUCLEOTIDE SEQUENCE [LARGE SCALE GENOMIC DNA]</scope>
    <source>
        <strain evidence="3 4">I1-1</strain>
    </source>
</reference>
<dbReference type="AlphaFoldDB" id="A0A554WZC5"/>
<dbReference type="InterPro" id="IPR000026">
    <property type="entry name" value="N1-like"/>
</dbReference>
<dbReference type="Gene3D" id="3.10.450.30">
    <property type="entry name" value="Microbial ribonucleases"/>
    <property type="match status" value="1"/>
</dbReference>
<dbReference type="STRING" id="307486.GCA_000807215_00329"/>
<dbReference type="Pfam" id="PF00545">
    <property type="entry name" value="Ribonuclease"/>
    <property type="match status" value="1"/>
</dbReference>